<comment type="caution">
    <text evidence="3">The sequence shown here is derived from an EMBL/GenBank/DDBJ whole genome shotgun (WGS) entry which is preliminary data.</text>
</comment>
<proteinExistence type="predicted"/>
<evidence type="ECO:0000313" key="3">
    <source>
        <dbReference type="EMBL" id="KAH0883845.1"/>
    </source>
</evidence>
<feature type="transmembrane region" description="Helical" evidence="2">
    <location>
        <begin position="384"/>
        <end position="406"/>
    </location>
</feature>
<evidence type="ECO:0000313" key="4">
    <source>
        <dbReference type="Proteomes" id="UP000824890"/>
    </source>
</evidence>
<sequence length="504" mass="57338">MEKYKTKQEAREKQGDADGDLGFSMVSRRWDPSIIIGISIGADRYHGDWKWGSLSRFLGFDMGVNRGIFGGIRKVSIRLYWNSISNVVNVESPIYKGSISGIEVLMVLFFVIEIRRHNQRLGFLGVWQLRYLGISERRRNLGIENERYNLLRYRFMWENVLGEKKEKWWQYIRMLGSTIFCIILPSVSSSTFILFWVKKGKNGEQVEKVETSKMVTSLDKTEEVMGHGVGDAVTETMEFNGTETDVEGKEEAKADEDEFQALTDGEVETVQVDTREPKNVENEQGGIGDQSVQAEDDEKKKGARKALFKKTTAITMGTSKMRFVQAVLSPRKNAHAKPGKRHGGGDGARQTEDKGPLNPKPSSSKPWIKSQEVLWSDKWWGWGVFHYFLSISSMSISLLLGIGVLWHCFGRWVYVFLVLLVLVLCWNKLGAFIASTISSRSWLIGTQRVIGHKGFSGFRYGAQKCVLGNMILLWLRNWDNEIITYYGGKLVLGISRWFNEMGGD</sequence>
<keyword evidence="2" id="KW-0472">Membrane</keyword>
<keyword evidence="2" id="KW-1133">Transmembrane helix</keyword>
<gene>
    <name evidence="3" type="ORF">HID58_059941</name>
</gene>
<evidence type="ECO:0000256" key="2">
    <source>
        <dbReference type="SAM" id="Phobius"/>
    </source>
</evidence>
<keyword evidence="2" id="KW-0812">Transmembrane</keyword>
<feature type="region of interest" description="Disordered" evidence="1">
    <location>
        <begin position="332"/>
        <end position="365"/>
    </location>
</feature>
<accession>A0ABQ7ZUB7</accession>
<feature type="compositionally biased region" description="Basic residues" evidence="1">
    <location>
        <begin position="332"/>
        <end position="342"/>
    </location>
</feature>
<feature type="transmembrane region" description="Helical" evidence="2">
    <location>
        <begin position="171"/>
        <end position="197"/>
    </location>
</feature>
<keyword evidence="4" id="KW-1185">Reference proteome</keyword>
<feature type="transmembrane region" description="Helical" evidence="2">
    <location>
        <begin position="412"/>
        <end position="434"/>
    </location>
</feature>
<dbReference type="EMBL" id="JAGKQM010000014">
    <property type="protein sequence ID" value="KAH0883845.1"/>
    <property type="molecule type" value="Genomic_DNA"/>
</dbReference>
<protein>
    <recommendedName>
        <fullName evidence="5">Transmembrane protein</fullName>
    </recommendedName>
</protein>
<reference evidence="3 4" key="1">
    <citation type="submission" date="2021-05" db="EMBL/GenBank/DDBJ databases">
        <title>Genome Assembly of Synthetic Allotetraploid Brassica napus Reveals Homoeologous Exchanges between Subgenomes.</title>
        <authorList>
            <person name="Davis J.T."/>
        </authorList>
    </citation>
    <scope>NUCLEOTIDE SEQUENCE [LARGE SCALE GENOMIC DNA]</scope>
    <source>
        <strain evidence="4">cv. Da-Ae</strain>
        <tissue evidence="3">Seedling</tissue>
    </source>
</reference>
<organism evidence="3 4">
    <name type="scientific">Brassica napus</name>
    <name type="common">Rape</name>
    <dbReference type="NCBI Taxonomy" id="3708"/>
    <lineage>
        <taxon>Eukaryota</taxon>
        <taxon>Viridiplantae</taxon>
        <taxon>Streptophyta</taxon>
        <taxon>Embryophyta</taxon>
        <taxon>Tracheophyta</taxon>
        <taxon>Spermatophyta</taxon>
        <taxon>Magnoliopsida</taxon>
        <taxon>eudicotyledons</taxon>
        <taxon>Gunneridae</taxon>
        <taxon>Pentapetalae</taxon>
        <taxon>rosids</taxon>
        <taxon>malvids</taxon>
        <taxon>Brassicales</taxon>
        <taxon>Brassicaceae</taxon>
        <taxon>Brassiceae</taxon>
        <taxon>Brassica</taxon>
    </lineage>
</organism>
<evidence type="ECO:0008006" key="5">
    <source>
        <dbReference type="Google" id="ProtNLM"/>
    </source>
</evidence>
<feature type="region of interest" description="Disordered" evidence="1">
    <location>
        <begin position="273"/>
        <end position="304"/>
    </location>
</feature>
<dbReference type="Proteomes" id="UP000824890">
    <property type="component" value="Unassembled WGS sequence"/>
</dbReference>
<evidence type="ECO:0000256" key="1">
    <source>
        <dbReference type="SAM" id="MobiDB-lite"/>
    </source>
</evidence>
<name>A0ABQ7ZUB7_BRANA</name>